<comment type="subcellular location">
    <subcellularLocation>
        <location evidence="1">Cell envelope</location>
    </subcellularLocation>
</comment>
<evidence type="ECO:0000256" key="9">
    <source>
        <dbReference type="ARBA" id="ARBA00025737"/>
    </source>
</evidence>
<proteinExistence type="inferred from homology"/>
<name>A0ABP7ZI21_9MICO</name>
<dbReference type="InterPro" id="IPR006314">
    <property type="entry name" value="Dyp_peroxidase"/>
</dbReference>
<dbReference type="InterPro" id="IPR006313">
    <property type="entry name" value="EfeB/EfeN"/>
</dbReference>
<sequence>MNPHSPLTPQTTRRGMLGALAAGSAGAVAAAITGAAPAREDAAHAAAPSSTPAAATSYPFEGEHQSGILEPAQRAAVFVAFTVTSADRAALQTALQTLTSTLRYLTTGKDVPYDGLASTSYENGVLGAGTVTDGLTATVSVGASLFDGRFGLASAKPARLRPMDEFVNDALDRSVCDGDLLLQLCADNRDTVLHALRMIMRATRADLQVLWRKEGFVPPPRPSGTPRNLLGFKDGTANREFLNDPKLVERMVWTQGTGDEPAWTAGGSYHVVRLIRMFVEFWDRVSVTEQQRMIGRDRQSGAPLAGSKEFDVPNYAKDPYGNVVPATAHIRLANPHDGTADDQRMLRRSFSYSEGTDPNGQLDMGLIFVAFNQDLDRQFVTVQKRLADEPLVDYISPFGGGYFFALPGVRDANDWLGRGMFA</sequence>
<evidence type="ECO:0000256" key="3">
    <source>
        <dbReference type="ARBA" id="ARBA00022617"/>
    </source>
</evidence>
<dbReference type="PROSITE" id="PS51318">
    <property type="entry name" value="TAT"/>
    <property type="match status" value="1"/>
</dbReference>
<reference evidence="16" key="1">
    <citation type="journal article" date="2014" name="Int. J. Syst. Evol. Microbiol.">
        <title>Complete genome of a new Firmicutes species belonging to the dominant human colonic microbiota ('Ruminococcus bicirculans') reveals two chromosomes and a selective capacity to utilize plant glucans.</title>
        <authorList>
            <consortium name="NISC Comparative Sequencing Program"/>
            <person name="Wegmann U."/>
            <person name="Louis P."/>
            <person name="Goesmann A."/>
            <person name="Henrissat B."/>
            <person name="Duncan S.H."/>
            <person name="Flint H.J."/>
        </authorList>
    </citation>
    <scope>NUCLEOTIDE SEQUENCE</scope>
    <source>
        <strain evidence="16">JCM 17590</strain>
    </source>
</reference>
<evidence type="ECO:0000256" key="4">
    <source>
        <dbReference type="ARBA" id="ARBA00022723"/>
    </source>
</evidence>
<dbReference type="RefSeq" id="WP_344790624.1">
    <property type="nucleotide sequence ID" value="NZ_BAABBV010000001.1"/>
</dbReference>
<keyword evidence="4 13" id="KW-0479">Metal-binding</keyword>
<evidence type="ECO:0000259" key="14">
    <source>
        <dbReference type="Pfam" id="PF04261"/>
    </source>
</evidence>
<dbReference type="EMBL" id="BAABBV010000001">
    <property type="protein sequence ID" value="GAA4157804.1"/>
    <property type="molecule type" value="Genomic_DNA"/>
</dbReference>
<dbReference type="PROSITE" id="PS51404">
    <property type="entry name" value="DYP_PEROXIDASE"/>
    <property type="match status" value="1"/>
</dbReference>
<evidence type="ECO:0000256" key="13">
    <source>
        <dbReference type="RuleBase" id="RU365017"/>
    </source>
</evidence>
<evidence type="ECO:0000313" key="16">
    <source>
        <dbReference type="EMBL" id="GAA4157804.1"/>
    </source>
</evidence>
<comment type="catalytic activity">
    <reaction evidence="12">
        <text>heme b + 2 H(+) = protoporphyrin IX + Fe(2+)</text>
        <dbReference type="Rhea" id="RHEA:22584"/>
        <dbReference type="ChEBI" id="CHEBI:15378"/>
        <dbReference type="ChEBI" id="CHEBI:29033"/>
        <dbReference type="ChEBI" id="CHEBI:57306"/>
        <dbReference type="ChEBI" id="CHEBI:60344"/>
        <dbReference type="EC" id="4.98.1.1"/>
    </reaction>
    <physiologicalReaction direction="left-to-right" evidence="12">
        <dbReference type="Rhea" id="RHEA:22585"/>
    </physiologicalReaction>
</comment>
<dbReference type="Proteomes" id="UP001415169">
    <property type="component" value="Unassembled WGS sequence"/>
</dbReference>
<dbReference type="NCBIfam" id="TIGR01412">
    <property type="entry name" value="tat_substr_1"/>
    <property type="match status" value="1"/>
</dbReference>
<feature type="domain" description="Dyp-type peroxidase N-terminal" evidence="14">
    <location>
        <begin position="65"/>
        <end position="216"/>
    </location>
</feature>
<comment type="function">
    <text evidence="13">Involved in the recovery of exogenous heme iron. Extracts iron from heme while preserving the protoporphyrin ring intact.</text>
</comment>
<feature type="signal peptide" evidence="13">
    <location>
        <begin position="1"/>
        <end position="30"/>
    </location>
</feature>
<reference evidence="16" key="2">
    <citation type="submission" date="2023-12" db="EMBL/GenBank/DDBJ databases">
        <authorList>
            <person name="Sun Q."/>
            <person name="Inoue M."/>
        </authorList>
    </citation>
    <scope>NUCLEOTIDE SEQUENCE</scope>
    <source>
        <strain evidence="16">JCM 17590</strain>
    </source>
</reference>
<evidence type="ECO:0000259" key="15">
    <source>
        <dbReference type="Pfam" id="PF20628"/>
    </source>
</evidence>
<dbReference type="PANTHER" id="PTHR30521">
    <property type="entry name" value="DEFERROCHELATASE/PEROXIDASE"/>
    <property type="match status" value="1"/>
</dbReference>
<keyword evidence="7 13" id="KW-0408">Iron</keyword>
<keyword evidence="6 13" id="KW-0560">Oxidoreductase</keyword>
<dbReference type="Pfam" id="PF20628">
    <property type="entry name" value="Dyp_perox_C"/>
    <property type="match status" value="1"/>
</dbReference>
<dbReference type="InterPro" id="IPR006311">
    <property type="entry name" value="TAT_signal"/>
</dbReference>
<accession>A0ABP7ZI21</accession>
<gene>
    <name evidence="16" type="primary">efeB_1</name>
    <name evidence="16" type="ORF">GCM10022286_09750</name>
</gene>
<dbReference type="InterPro" id="IPR011008">
    <property type="entry name" value="Dimeric_a/b-barrel"/>
</dbReference>
<dbReference type="NCBIfam" id="TIGR01413">
    <property type="entry name" value="Dyp_perox_fam"/>
    <property type="match status" value="1"/>
</dbReference>
<dbReference type="InterPro" id="IPR048327">
    <property type="entry name" value="Dyp_perox_N"/>
</dbReference>
<comment type="cofactor">
    <cofactor evidence="13">
        <name>heme b</name>
        <dbReference type="ChEBI" id="CHEBI:60344"/>
    </cofactor>
    <text evidence="13">Binds 1 heme b (iron(II)-protoporphyrin IX) group non-covalently per subunit.</text>
</comment>
<evidence type="ECO:0000256" key="11">
    <source>
        <dbReference type="ARBA" id="ARBA00033775"/>
    </source>
</evidence>
<feature type="domain" description="Dyp-type peroxidase C-terminal" evidence="15">
    <location>
        <begin position="225"/>
        <end position="409"/>
    </location>
</feature>
<evidence type="ECO:0000256" key="12">
    <source>
        <dbReference type="ARBA" id="ARBA00048856"/>
    </source>
</evidence>
<keyword evidence="8" id="KW-0456">Lyase</keyword>
<feature type="chain" id="PRO_5044968316" description="Deferrochelatase" evidence="13">
    <location>
        <begin position="31"/>
        <end position="422"/>
    </location>
</feature>
<dbReference type="InterPro" id="IPR048328">
    <property type="entry name" value="Dyp_perox_C"/>
</dbReference>
<keyword evidence="3 13" id="KW-0349">Heme</keyword>
<evidence type="ECO:0000256" key="1">
    <source>
        <dbReference type="ARBA" id="ARBA00004196"/>
    </source>
</evidence>
<dbReference type="Pfam" id="PF04261">
    <property type="entry name" value="Dyp_perox_N"/>
    <property type="match status" value="1"/>
</dbReference>
<dbReference type="SUPFAM" id="SSF54909">
    <property type="entry name" value="Dimeric alpha+beta barrel"/>
    <property type="match status" value="1"/>
</dbReference>
<protein>
    <recommendedName>
        <fullName evidence="10 13">Deferrochelatase</fullName>
        <ecNumber evidence="13">1.11.1.-</ecNumber>
    </recommendedName>
    <alternativeName>
        <fullName evidence="11 13">Peroxidase EfeB</fullName>
    </alternativeName>
</protein>
<keyword evidence="17" id="KW-1185">Reference proteome</keyword>
<evidence type="ECO:0000256" key="2">
    <source>
        <dbReference type="ARBA" id="ARBA00022559"/>
    </source>
</evidence>
<keyword evidence="5 13" id="KW-0732">Signal</keyword>
<dbReference type="EC" id="1.11.1.-" evidence="13"/>
<evidence type="ECO:0000256" key="7">
    <source>
        <dbReference type="ARBA" id="ARBA00023004"/>
    </source>
</evidence>
<evidence type="ECO:0000256" key="10">
    <source>
        <dbReference type="ARBA" id="ARBA00033771"/>
    </source>
</evidence>
<comment type="similarity">
    <text evidence="9 13">Belongs to the DyP-type peroxidase family.</text>
</comment>
<dbReference type="PANTHER" id="PTHR30521:SF4">
    <property type="entry name" value="DEFERROCHELATASE"/>
    <property type="match status" value="1"/>
</dbReference>
<evidence type="ECO:0000256" key="5">
    <source>
        <dbReference type="ARBA" id="ARBA00022729"/>
    </source>
</evidence>
<comment type="caution">
    <text evidence="16">The sequence shown here is derived from an EMBL/GenBank/DDBJ whole genome shotgun (WGS) entry which is preliminary data.</text>
</comment>
<evidence type="ECO:0000256" key="8">
    <source>
        <dbReference type="ARBA" id="ARBA00023239"/>
    </source>
</evidence>
<keyword evidence="2 13" id="KW-0575">Peroxidase</keyword>
<organism evidence="16 17">
    <name type="scientific">Gryllotalpicola daejeonensis</name>
    <dbReference type="NCBI Taxonomy" id="993087"/>
    <lineage>
        <taxon>Bacteria</taxon>
        <taxon>Bacillati</taxon>
        <taxon>Actinomycetota</taxon>
        <taxon>Actinomycetes</taxon>
        <taxon>Micrococcales</taxon>
        <taxon>Microbacteriaceae</taxon>
        <taxon>Gryllotalpicola</taxon>
    </lineage>
</organism>
<evidence type="ECO:0000313" key="17">
    <source>
        <dbReference type="Proteomes" id="UP001415169"/>
    </source>
</evidence>
<evidence type="ECO:0000256" key="6">
    <source>
        <dbReference type="ARBA" id="ARBA00023002"/>
    </source>
</evidence>